<dbReference type="Pfam" id="PF00128">
    <property type="entry name" value="Alpha-amylase"/>
    <property type="match status" value="1"/>
</dbReference>
<protein>
    <submittedName>
        <fullName evidence="4">Glycoside hydrolase family 13 protein</fullName>
    </submittedName>
</protein>
<dbReference type="PANTHER" id="PTHR10357:SF210">
    <property type="entry name" value="MALTODEXTRIN GLUCOSIDASE"/>
    <property type="match status" value="1"/>
</dbReference>
<dbReference type="SUPFAM" id="SSF51445">
    <property type="entry name" value="(Trans)glycosidases"/>
    <property type="match status" value="1"/>
</dbReference>
<evidence type="ECO:0000313" key="4">
    <source>
        <dbReference type="EMBL" id="MCO6043891.1"/>
    </source>
</evidence>
<keyword evidence="5" id="KW-1185">Reference proteome</keyword>
<dbReference type="Proteomes" id="UP001155241">
    <property type="component" value="Unassembled WGS sequence"/>
</dbReference>
<proteinExistence type="predicted"/>
<dbReference type="CDD" id="cd11338">
    <property type="entry name" value="AmyAc_CMD"/>
    <property type="match status" value="1"/>
</dbReference>
<evidence type="ECO:0000256" key="1">
    <source>
        <dbReference type="ARBA" id="ARBA00022801"/>
    </source>
</evidence>
<dbReference type="GO" id="GO:0005975">
    <property type="term" value="P:carbohydrate metabolic process"/>
    <property type="evidence" value="ECO:0007669"/>
    <property type="project" value="InterPro"/>
</dbReference>
<evidence type="ECO:0000256" key="2">
    <source>
        <dbReference type="ARBA" id="ARBA00023295"/>
    </source>
</evidence>
<comment type="caution">
    <text evidence="4">The sequence shown here is derived from an EMBL/GenBank/DDBJ whole genome shotgun (WGS) entry which is preliminary data.</text>
</comment>
<dbReference type="Gene3D" id="3.20.20.80">
    <property type="entry name" value="Glycosidases"/>
    <property type="match status" value="1"/>
</dbReference>
<reference evidence="4" key="1">
    <citation type="submission" date="2022-06" db="EMBL/GenBank/DDBJ databases">
        <title>Aeoliella straminimaris, a novel planctomycete from sediments.</title>
        <authorList>
            <person name="Vitorino I.R."/>
            <person name="Lage O.M."/>
        </authorList>
    </citation>
    <scope>NUCLEOTIDE SEQUENCE</scope>
    <source>
        <strain evidence="4">ICT_H6.2</strain>
    </source>
</reference>
<dbReference type="InterPro" id="IPR006047">
    <property type="entry name" value="GH13_cat_dom"/>
</dbReference>
<dbReference type="PANTHER" id="PTHR10357">
    <property type="entry name" value="ALPHA-AMYLASE FAMILY MEMBER"/>
    <property type="match status" value="1"/>
</dbReference>
<evidence type="ECO:0000313" key="5">
    <source>
        <dbReference type="Proteomes" id="UP001155241"/>
    </source>
</evidence>
<dbReference type="InterPro" id="IPR017853">
    <property type="entry name" value="GH"/>
</dbReference>
<keyword evidence="1 4" id="KW-0378">Hydrolase</keyword>
<organism evidence="4 5">
    <name type="scientific">Aeoliella straminimaris</name>
    <dbReference type="NCBI Taxonomy" id="2954799"/>
    <lineage>
        <taxon>Bacteria</taxon>
        <taxon>Pseudomonadati</taxon>
        <taxon>Planctomycetota</taxon>
        <taxon>Planctomycetia</taxon>
        <taxon>Pirellulales</taxon>
        <taxon>Lacipirellulaceae</taxon>
        <taxon>Aeoliella</taxon>
    </lineage>
</organism>
<evidence type="ECO:0000259" key="3">
    <source>
        <dbReference type="SMART" id="SM00642"/>
    </source>
</evidence>
<accession>A0A9X2FGK3</accession>
<dbReference type="InterPro" id="IPR013780">
    <property type="entry name" value="Glyco_hydro_b"/>
</dbReference>
<dbReference type="SMART" id="SM00642">
    <property type="entry name" value="Aamy"/>
    <property type="match status" value="1"/>
</dbReference>
<name>A0A9X2FGK3_9BACT</name>
<dbReference type="AlphaFoldDB" id="A0A9X2FGK3"/>
<keyword evidence="2" id="KW-0326">Glycosidase</keyword>
<dbReference type="GO" id="GO:0016798">
    <property type="term" value="F:hydrolase activity, acting on glycosyl bonds"/>
    <property type="evidence" value="ECO:0007669"/>
    <property type="project" value="UniProtKB-KW"/>
</dbReference>
<sequence>MDRLHFATSNYWVADMQDHPPHELAPPPSEQPIKTPDWVKHAVFYQIFPDRFARSSRIEHLPGLKFQEWGAPPKIDSFQGGDLLGIVDKLPYLEELGVTALYLTPIFQSASNHRYHTYDYFKVDPLLGGDDALRELLDKAHERDIRVVLDGVFNHTGRGFWAFHHILENGGNSPYIDWFHVRDWPLHPYPSSKKQKTNYDAWWGLPALPKLNTDHPAVREHLYEVARHWIRFGIDGWRLDVPGEIDDDDFWRTFRQVVKGENPDAYICGEIWHEAKRWLAGDQFDAVMNYLFTSPALSFFAAETIRDEFSHPDLTFKSIDAKKFGKMVDQMFGNYDWEINFAQMNMLDSHDMPRALWITRDEAALRLCVLLQMTMPGAPCIYYGDEVGVTGGVDPDCRRAFPWHDESQWNYDLLKFYQRAIALRRSHAVLRVGSFESLHAKGEVYAFRRQLNDSEAVVVFNAGKKPTEVTLPVEKSRFAEFHQVWPLETHQERSVADEGMVCQVPARDVLVLIREA</sequence>
<feature type="domain" description="Glycosyl hydrolase family 13 catalytic" evidence="3">
    <location>
        <begin position="46"/>
        <end position="424"/>
    </location>
</feature>
<dbReference type="SUPFAM" id="SSF51011">
    <property type="entry name" value="Glycosyl hydrolase domain"/>
    <property type="match status" value="1"/>
</dbReference>
<gene>
    <name evidence="4" type="ORF">NG895_08220</name>
</gene>
<dbReference type="EMBL" id="JAMXLR010000026">
    <property type="protein sequence ID" value="MCO6043891.1"/>
    <property type="molecule type" value="Genomic_DNA"/>
</dbReference>
<dbReference type="Gene3D" id="2.60.40.1180">
    <property type="entry name" value="Golgi alpha-mannosidase II"/>
    <property type="match status" value="1"/>
</dbReference>